<keyword evidence="6 17" id="KW-0812">Transmembrane</keyword>
<name>A0A0N8EIG9_9CRUS</name>
<keyword evidence="8 17" id="KW-1133">Transmembrane helix</keyword>
<dbReference type="PROSITE" id="PS00238">
    <property type="entry name" value="OPSIN"/>
    <property type="match status" value="1"/>
</dbReference>
<feature type="transmembrane region" description="Helical" evidence="17">
    <location>
        <begin position="130"/>
        <end position="152"/>
    </location>
</feature>
<keyword evidence="4" id="KW-0597">Phosphoprotein</keyword>
<evidence type="ECO:0000256" key="3">
    <source>
        <dbReference type="ARBA" id="ARBA00022543"/>
    </source>
</evidence>
<keyword evidence="12" id="KW-1015">Disulfide bond</keyword>
<evidence type="ECO:0000256" key="4">
    <source>
        <dbReference type="ARBA" id="ARBA00022553"/>
    </source>
</evidence>
<keyword evidence="3" id="KW-0600">Photoreceptor protein</keyword>
<dbReference type="GO" id="GO:0009881">
    <property type="term" value="F:photoreceptor activity"/>
    <property type="evidence" value="ECO:0007669"/>
    <property type="project" value="UniProtKB-KW"/>
</dbReference>
<dbReference type="PRINTS" id="PR00237">
    <property type="entry name" value="GPCRRHODOPSN"/>
</dbReference>
<feature type="transmembrane region" description="Helical" evidence="17">
    <location>
        <begin position="89"/>
        <end position="110"/>
    </location>
</feature>
<dbReference type="InterPro" id="IPR017452">
    <property type="entry name" value="GPCR_Rhodpsn_7TM"/>
</dbReference>
<keyword evidence="5" id="KW-0716">Sensory transduction</keyword>
<evidence type="ECO:0000256" key="13">
    <source>
        <dbReference type="ARBA" id="ARBA00023170"/>
    </source>
</evidence>
<dbReference type="FunFam" id="1.20.1070.10:FF:000044">
    <property type="entry name" value="Opsin, ultraviolet-sensitive"/>
    <property type="match status" value="1"/>
</dbReference>
<dbReference type="GO" id="GO:0007602">
    <property type="term" value="P:phototransduction"/>
    <property type="evidence" value="ECO:0007669"/>
    <property type="project" value="UniProtKB-KW"/>
</dbReference>
<evidence type="ECO:0000256" key="6">
    <source>
        <dbReference type="ARBA" id="ARBA00022692"/>
    </source>
</evidence>
<proteinExistence type="inferred from homology"/>
<dbReference type="InterPro" id="IPR000276">
    <property type="entry name" value="GPCR_Rhodpsn"/>
</dbReference>
<dbReference type="PANTHER" id="PTHR24240">
    <property type="entry name" value="OPSIN"/>
    <property type="match status" value="1"/>
</dbReference>
<dbReference type="GO" id="GO:0016020">
    <property type="term" value="C:membrane"/>
    <property type="evidence" value="ECO:0007669"/>
    <property type="project" value="UniProtKB-SubCell"/>
</dbReference>
<feature type="transmembrane region" description="Helical" evidence="17">
    <location>
        <begin position="219"/>
        <end position="243"/>
    </location>
</feature>
<evidence type="ECO:0000256" key="17">
    <source>
        <dbReference type="SAM" id="Phobius"/>
    </source>
</evidence>
<keyword evidence="11 17" id="KW-0472">Membrane</keyword>
<feature type="transmembrane region" description="Helical" evidence="17">
    <location>
        <begin position="173"/>
        <end position="199"/>
    </location>
</feature>
<evidence type="ECO:0000256" key="16">
    <source>
        <dbReference type="SAM" id="MobiDB-lite"/>
    </source>
</evidence>
<keyword evidence="10" id="KW-0297">G-protein coupled receptor</keyword>
<evidence type="ECO:0000256" key="14">
    <source>
        <dbReference type="ARBA" id="ARBA00023224"/>
    </source>
</evidence>
<dbReference type="InterPro" id="IPR050125">
    <property type="entry name" value="GPCR_opsins"/>
</dbReference>
<dbReference type="OrthoDB" id="9996086at2759"/>
<organism evidence="18">
    <name type="scientific">Daphnia magna</name>
    <dbReference type="NCBI Taxonomy" id="35525"/>
    <lineage>
        <taxon>Eukaryota</taxon>
        <taxon>Metazoa</taxon>
        <taxon>Ecdysozoa</taxon>
        <taxon>Arthropoda</taxon>
        <taxon>Crustacea</taxon>
        <taxon>Branchiopoda</taxon>
        <taxon>Diplostraca</taxon>
        <taxon>Cladocera</taxon>
        <taxon>Anomopoda</taxon>
        <taxon>Daphniidae</taxon>
        <taxon>Daphnia</taxon>
    </lineage>
</organism>
<dbReference type="Gene3D" id="1.20.1070.10">
    <property type="entry name" value="Rhodopsin 7-helix transmembrane proteins"/>
    <property type="match status" value="1"/>
</dbReference>
<evidence type="ECO:0000313" key="18">
    <source>
        <dbReference type="EMBL" id="JAN71221.1"/>
    </source>
</evidence>
<comment type="similarity">
    <text evidence="2">Belongs to the G-protein coupled receptor 1 family.</text>
</comment>
<comment type="subcellular location">
    <subcellularLocation>
        <location evidence="1">Membrane</location>
        <topology evidence="1">Multi-pass membrane protein</topology>
    </subcellularLocation>
</comment>
<dbReference type="GO" id="GO:0004930">
    <property type="term" value="F:G protein-coupled receptor activity"/>
    <property type="evidence" value="ECO:0007669"/>
    <property type="project" value="UniProtKB-KW"/>
</dbReference>
<keyword evidence="13 18" id="KW-0675">Receptor</keyword>
<feature type="transmembrane region" description="Helical" evidence="17">
    <location>
        <begin position="54"/>
        <end position="77"/>
    </location>
</feature>
<evidence type="ECO:0000256" key="15">
    <source>
        <dbReference type="ARBA" id="ARBA00023305"/>
    </source>
</evidence>
<protein>
    <submittedName>
        <fullName evidence="18">Class a rhodopsin g-protein coupled receptor gprop1</fullName>
    </submittedName>
</protein>
<feature type="transmembrane region" description="Helical" evidence="17">
    <location>
        <begin position="289"/>
        <end position="309"/>
    </location>
</feature>
<feature type="region of interest" description="Disordered" evidence="16">
    <location>
        <begin position="364"/>
        <end position="387"/>
    </location>
</feature>
<evidence type="ECO:0000256" key="7">
    <source>
        <dbReference type="ARBA" id="ARBA00022925"/>
    </source>
</evidence>
<evidence type="ECO:0000256" key="10">
    <source>
        <dbReference type="ARBA" id="ARBA00023040"/>
    </source>
</evidence>
<dbReference type="AlphaFoldDB" id="A0A0N8EIG9"/>
<evidence type="ECO:0000256" key="9">
    <source>
        <dbReference type="ARBA" id="ARBA00022991"/>
    </source>
</evidence>
<dbReference type="EMBL" id="GDIQ01023516">
    <property type="protein sequence ID" value="JAN71221.1"/>
    <property type="molecule type" value="Transcribed_RNA"/>
</dbReference>
<dbReference type="PROSITE" id="PS50262">
    <property type="entry name" value="G_PROTEIN_RECEP_F1_2"/>
    <property type="match status" value="1"/>
</dbReference>
<evidence type="ECO:0000256" key="2">
    <source>
        <dbReference type="ARBA" id="ARBA00010663"/>
    </source>
</evidence>
<evidence type="ECO:0000256" key="12">
    <source>
        <dbReference type="ARBA" id="ARBA00023157"/>
    </source>
</evidence>
<dbReference type="SUPFAM" id="SSF81321">
    <property type="entry name" value="Family A G protein-coupled receptor-like"/>
    <property type="match status" value="1"/>
</dbReference>
<evidence type="ECO:0000256" key="5">
    <source>
        <dbReference type="ARBA" id="ARBA00022606"/>
    </source>
</evidence>
<keyword evidence="14" id="KW-0807">Transducer</keyword>
<reference evidence="18" key="1">
    <citation type="submission" date="2015-10" db="EMBL/GenBank/DDBJ databases">
        <title>EvidentialGene: Evidence-directed Construction of Complete mRNA Transcriptomes without Genomes.</title>
        <authorList>
            <person name="Gilbert D.G."/>
        </authorList>
    </citation>
    <scope>NUCLEOTIDE SEQUENCE</scope>
</reference>
<dbReference type="GO" id="GO:0007601">
    <property type="term" value="P:visual perception"/>
    <property type="evidence" value="ECO:0007669"/>
    <property type="project" value="UniProtKB-KW"/>
</dbReference>
<dbReference type="InterPro" id="IPR027430">
    <property type="entry name" value="Retinal_BS"/>
</dbReference>
<feature type="compositionally biased region" description="Polar residues" evidence="16">
    <location>
        <begin position="370"/>
        <end position="387"/>
    </location>
</feature>
<dbReference type="CDD" id="cd15079">
    <property type="entry name" value="7tmA_photoreceptors_insect"/>
    <property type="match status" value="1"/>
</dbReference>
<keyword evidence="15" id="KW-0844">Vision</keyword>
<dbReference type="Pfam" id="PF00001">
    <property type="entry name" value="7tm_1"/>
    <property type="match status" value="1"/>
</dbReference>
<evidence type="ECO:0000256" key="11">
    <source>
        <dbReference type="ARBA" id="ARBA00023136"/>
    </source>
</evidence>
<sequence length="387" mass="43399">MAFSNSNVTAMAQQQPYNPWSLPDSFTIYNFAPEEIRSFLHPHWHNQKAPHPMLYYFFGLLYLVIGTVAIGGNWMVLRILGSFPSLRTPANMLVMNLAVSDFLLMVSLIPECVYNFFTGGPWQFGDLGCQIHAFCGALCGYSQITTLVFISYDRYNVIVKGFNAAPLTFSKAIMFITFGWVWALGWSVSPLVGWGYYAMDGMLGTCSFDGVTPDMNNKTHILSCFTVMFVIPVMIIICCYYFIVRAVFHHEDELRQQAKKMNVTSLRSNSDQQAVSAEIRIAKVAIINVTLWIMAWSPFAVVCMLGTWGDVSRITPLVCELPVILSKTSCAYNPIIYALSHPKYRECLKELYPWLCIVVETKKSSKHGGDNQSTGSTKTEASATTQA</sequence>
<dbReference type="InterPro" id="IPR001760">
    <property type="entry name" value="Opsin"/>
</dbReference>
<evidence type="ECO:0000256" key="1">
    <source>
        <dbReference type="ARBA" id="ARBA00004141"/>
    </source>
</evidence>
<accession>A0A0N8EIG9</accession>
<dbReference type="PRINTS" id="PR00577">
    <property type="entry name" value="OPSINRH3RH4"/>
</dbReference>
<evidence type="ECO:0000256" key="8">
    <source>
        <dbReference type="ARBA" id="ARBA00022989"/>
    </source>
</evidence>
<keyword evidence="7" id="KW-0681">Retinal protein</keyword>
<keyword evidence="9" id="KW-0157">Chromophore</keyword>